<dbReference type="GO" id="GO:0032259">
    <property type="term" value="P:methylation"/>
    <property type="evidence" value="ECO:0007669"/>
    <property type="project" value="UniProtKB-KW"/>
</dbReference>
<evidence type="ECO:0000313" key="3">
    <source>
        <dbReference type="Proteomes" id="UP000235672"/>
    </source>
</evidence>
<keyword evidence="2" id="KW-0808">Transferase</keyword>
<dbReference type="PANTHER" id="PTHR43591">
    <property type="entry name" value="METHYLTRANSFERASE"/>
    <property type="match status" value="1"/>
</dbReference>
<feature type="region of interest" description="Disordered" evidence="1">
    <location>
        <begin position="1"/>
        <end position="58"/>
    </location>
</feature>
<proteinExistence type="predicted"/>
<accession>A0A2J6QLA6</accession>
<evidence type="ECO:0000313" key="2">
    <source>
        <dbReference type="EMBL" id="PMD27032.1"/>
    </source>
</evidence>
<dbReference type="EMBL" id="KZ613466">
    <property type="protein sequence ID" value="PMD27032.1"/>
    <property type="molecule type" value="Genomic_DNA"/>
</dbReference>
<sequence length="366" mass="41160">MASPRSYSPKPDSPKAHLSPEPPGDPNSPIEAEETGGPDDDDEAYCSETASTSSTSITSSIRAHTFEDGIRYHKFHDGKYAFPNDETEQNRDDMKHAMTLLLCGGRLHFAPIGDMPQNIIDLGTGTGIWAIEMADKYPSATVTGIDLSPIQPVWVPSNLRFVVDDIEDEWIYPQNHFDYIHIRHTLHSIRKPAALIETAYKHAKPGGWVEFQELHYYPHCDDDSMNRPYAVRDFLENVRDGVASLGSDLNGVTKLRGQMEDAGFTNIEEHILRCPIGLWPKDKTLKLAGLYWRTAIFDGLMNVSKRPFEKGLGWTTAEVEVFLVGVRKALMDRSFHSYMPLHMLYGQKPFKSKREPSSSAEPVVEP</sequence>
<protein>
    <submittedName>
        <fullName evidence="2">UMTA methyltransferase</fullName>
    </submittedName>
</protein>
<gene>
    <name evidence="2" type="ORF">NA56DRAFT_697182</name>
</gene>
<dbReference type="Pfam" id="PF13489">
    <property type="entry name" value="Methyltransf_23"/>
    <property type="match status" value="1"/>
</dbReference>
<keyword evidence="3" id="KW-1185">Reference proteome</keyword>
<keyword evidence="2" id="KW-0489">Methyltransferase</keyword>
<dbReference type="GO" id="GO:0008168">
    <property type="term" value="F:methyltransferase activity"/>
    <property type="evidence" value="ECO:0007669"/>
    <property type="project" value="UniProtKB-KW"/>
</dbReference>
<organism evidence="2 3">
    <name type="scientific">Hyaloscypha hepaticicola</name>
    <dbReference type="NCBI Taxonomy" id="2082293"/>
    <lineage>
        <taxon>Eukaryota</taxon>
        <taxon>Fungi</taxon>
        <taxon>Dikarya</taxon>
        <taxon>Ascomycota</taxon>
        <taxon>Pezizomycotina</taxon>
        <taxon>Leotiomycetes</taxon>
        <taxon>Helotiales</taxon>
        <taxon>Hyaloscyphaceae</taxon>
        <taxon>Hyaloscypha</taxon>
    </lineage>
</organism>
<feature type="compositionally biased region" description="Low complexity" evidence="1">
    <location>
        <begin position="47"/>
        <end position="58"/>
    </location>
</feature>
<feature type="compositionally biased region" description="Acidic residues" evidence="1">
    <location>
        <begin position="31"/>
        <end position="45"/>
    </location>
</feature>
<dbReference type="CDD" id="cd02440">
    <property type="entry name" value="AdoMet_MTases"/>
    <property type="match status" value="1"/>
</dbReference>
<dbReference type="PANTHER" id="PTHR43591:SF24">
    <property type="entry name" value="2-METHOXY-6-POLYPRENYL-1,4-BENZOQUINOL METHYLASE, MITOCHONDRIAL"/>
    <property type="match status" value="1"/>
</dbReference>
<dbReference type="Gene3D" id="3.40.50.150">
    <property type="entry name" value="Vaccinia Virus protein VP39"/>
    <property type="match status" value="1"/>
</dbReference>
<name>A0A2J6QLA6_9HELO</name>
<dbReference type="STRING" id="1745343.A0A2J6QLA6"/>
<dbReference type="SUPFAM" id="SSF53335">
    <property type="entry name" value="S-adenosyl-L-methionine-dependent methyltransferases"/>
    <property type="match status" value="1"/>
</dbReference>
<reference evidence="2 3" key="1">
    <citation type="submission" date="2016-05" db="EMBL/GenBank/DDBJ databases">
        <title>A degradative enzymes factory behind the ericoid mycorrhizal symbiosis.</title>
        <authorList>
            <consortium name="DOE Joint Genome Institute"/>
            <person name="Martino E."/>
            <person name="Morin E."/>
            <person name="Grelet G."/>
            <person name="Kuo A."/>
            <person name="Kohler A."/>
            <person name="Daghino S."/>
            <person name="Barry K."/>
            <person name="Choi C."/>
            <person name="Cichocki N."/>
            <person name="Clum A."/>
            <person name="Copeland A."/>
            <person name="Hainaut M."/>
            <person name="Haridas S."/>
            <person name="Labutti K."/>
            <person name="Lindquist E."/>
            <person name="Lipzen A."/>
            <person name="Khouja H.-R."/>
            <person name="Murat C."/>
            <person name="Ohm R."/>
            <person name="Olson A."/>
            <person name="Spatafora J."/>
            <person name="Veneault-Fourrey C."/>
            <person name="Henrissat B."/>
            <person name="Grigoriev I."/>
            <person name="Martin F."/>
            <person name="Perotto S."/>
        </authorList>
    </citation>
    <scope>NUCLEOTIDE SEQUENCE [LARGE SCALE GENOMIC DNA]</scope>
    <source>
        <strain evidence="2 3">UAMH 7357</strain>
    </source>
</reference>
<dbReference type="OrthoDB" id="2013972at2759"/>
<dbReference type="AlphaFoldDB" id="A0A2J6QLA6"/>
<dbReference type="Proteomes" id="UP000235672">
    <property type="component" value="Unassembled WGS sequence"/>
</dbReference>
<evidence type="ECO:0000256" key="1">
    <source>
        <dbReference type="SAM" id="MobiDB-lite"/>
    </source>
</evidence>
<dbReference type="InterPro" id="IPR029063">
    <property type="entry name" value="SAM-dependent_MTases_sf"/>
</dbReference>